<evidence type="ECO:0000313" key="1">
    <source>
        <dbReference type="EMBL" id="GER57901.1"/>
    </source>
</evidence>
<name>A0A5J4IWD5_9FLAO</name>
<sequence length="203" mass="23862">MFTPNHYKNENIDDAIAFIERFNFGVMISAKSNKPIATHLPFIITKKDDNIVLASHFAKANEQTINIEENIILTIFSEPHAYISPKYYDNKQNVPTWNYIAVHTYGKVEIVEDEKEVFLILEQMISNFDSAYLKQWNDLSYDYKSKMARGIIAFRITIDEIQFKEKLSQNKTEKERKRIISDFSKSNSFHEKTIAEFMDKNEQ</sequence>
<keyword evidence="1" id="KW-0378">Hydrolase</keyword>
<reference evidence="1 2" key="1">
    <citation type="submission" date="2019-08" db="EMBL/GenBank/DDBJ databases">
        <title>Draft genome sequence of Ulvibacter marinus type strain NBRC 109484.</title>
        <authorList>
            <person name="Kawano K."/>
            <person name="Ushijima N."/>
            <person name="Kihara M."/>
            <person name="Itoh H."/>
        </authorList>
    </citation>
    <scope>NUCLEOTIDE SEQUENCE [LARGE SCALE GENOMIC DNA]</scope>
    <source>
        <strain evidence="1 2">NBRC 109484</strain>
    </source>
</reference>
<dbReference type="InterPro" id="IPR007396">
    <property type="entry name" value="TR_PAI2-type"/>
</dbReference>
<comment type="caution">
    <text evidence="1">The sequence shown here is derived from an EMBL/GenBank/DDBJ whole genome shotgun (WGS) entry which is preliminary data.</text>
</comment>
<organism evidence="1 2">
    <name type="scientific">Patiriisocius marinus</name>
    <dbReference type="NCBI Taxonomy" id="1397112"/>
    <lineage>
        <taxon>Bacteria</taxon>
        <taxon>Pseudomonadati</taxon>
        <taxon>Bacteroidota</taxon>
        <taxon>Flavobacteriia</taxon>
        <taxon>Flavobacteriales</taxon>
        <taxon>Flavobacteriaceae</taxon>
        <taxon>Patiriisocius</taxon>
    </lineage>
</organism>
<dbReference type="PIRSF" id="PIRSF010372">
    <property type="entry name" value="PaiB"/>
    <property type="match status" value="1"/>
</dbReference>
<keyword evidence="2" id="KW-1185">Reference proteome</keyword>
<gene>
    <name evidence="1" type="primary">paiB</name>
    <name evidence="1" type="ORF">ULMA_00090</name>
</gene>
<dbReference type="GO" id="GO:0006508">
    <property type="term" value="P:proteolysis"/>
    <property type="evidence" value="ECO:0007669"/>
    <property type="project" value="UniProtKB-KW"/>
</dbReference>
<dbReference type="PANTHER" id="PTHR35802">
    <property type="entry name" value="PROTEASE SYNTHASE AND SPORULATION PROTEIN PAI 2"/>
    <property type="match status" value="1"/>
</dbReference>
<evidence type="ECO:0000313" key="2">
    <source>
        <dbReference type="Proteomes" id="UP000326509"/>
    </source>
</evidence>
<accession>A0A5J4IWD5</accession>
<protein>
    <submittedName>
        <fullName evidence="1">Protease synthase and sporulation protein PAI 2</fullName>
    </submittedName>
</protein>
<dbReference type="Pfam" id="PF04299">
    <property type="entry name" value="FMN_bind_2"/>
    <property type="match status" value="1"/>
</dbReference>
<dbReference type="SUPFAM" id="SSF50475">
    <property type="entry name" value="FMN-binding split barrel"/>
    <property type="match status" value="1"/>
</dbReference>
<dbReference type="Gene3D" id="2.30.110.10">
    <property type="entry name" value="Electron Transport, Fmn-binding Protein, Chain A"/>
    <property type="match status" value="1"/>
</dbReference>
<dbReference type="EMBL" id="BKCG01000001">
    <property type="protein sequence ID" value="GER57901.1"/>
    <property type="molecule type" value="Genomic_DNA"/>
</dbReference>
<dbReference type="Proteomes" id="UP000326509">
    <property type="component" value="Unassembled WGS sequence"/>
</dbReference>
<dbReference type="AlphaFoldDB" id="A0A5J4IWD5"/>
<dbReference type="RefSeq" id="WP_151672006.1">
    <property type="nucleotide sequence ID" value="NZ_BKCG01000001.1"/>
</dbReference>
<dbReference type="GO" id="GO:0008233">
    <property type="term" value="F:peptidase activity"/>
    <property type="evidence" value="ECO:0007669"/>
    <property type="project" value="UniProtKB-KW"/>
</dbReference>
<dbReference type="PANTHER" id="PTHR35802:SF1">
    <property type="entry name" value="PROTEASE SYNTHASE AND SPORULATION PROTEIN PAI 2"/>
    <property type="match status" value="1"/>
</dbReference>
<dbReference type="OrthoDB" id="9794948at2"/>
<dbReference type="InterPro" id="IPR012349">
    <property type="entry name" value="Split_barrel_FMN-bd"/>
</dbReference>
<keyword evidence="1" id="KW-0645">Protease</keyword>
<proteinExistence type="predicted"/>